<dbReference type="PROSITE" id="PS50885">
    <property type="entry name" value="HAMP"/>
    <property type="match status" value="1"/>
</dbReference>
<dbReference type="InterPro" id="IPR003660">
    <property type="entry name" value="HAMP_dom"/>
</dbReference>
<sequence precursor="true">MPTISTNRKLLFFPLLFLIIIIISGLTNSYFSAKAKLSINTAMEIDKIIIRVLHARITSKQFSSDLDEDTADMVIGSFKNLYKDVSGLKNININFLHKDSKQIDELLKDIKKYQTIFEKYSTTKMDNLDNGITTDSNELQSMSGVMISTVQSIEGGLNEIHNQAMSFKERSLYLQDIVLIVLASVSILVFSLISFIISRTIVRSLKNFRTGLISFFSYLNKETEEIELLDDKNKDEFGEMAKVVNASIINTKKGIEEDNLLINEVINILDKFEQGDLSQRIYKSSNNPSLDVLKNVLNKMGDNLEKNIDNILSVLEKYTQHNYLEQVNTNNLQEHLLKLAMGVNNLGTSITEMLIENKRNGLTLDESSDMLLINVNKLNLSSNEAAASLEETAAAIVQITGNIRNNTDNIAKMSQLSINVTNSANEGEHLANKTTIAMDDINKQVSSINEAISVIDQIAFQTNILSLNAAVEAATAGEAGKGFAVVAQEVRNLATRSAEAAKEIKNIVQIATSKANEGKEIADNMINGYKNLNEDITQTISLISDIEFASKEQLSGIEQINDAVTMLDSQTQENASIASETNEIAMITDEISKLVVSNANEKEFIGKDDVKGRKRKKMKKIKEHSESSSKTNEIDDTWESI</sequence>
<protein>
    <submittedName>
        <fullName evidence="8">Methyl-accepting chemotaxis sensory transducer</fullName>
    </submittedName>
</protein>
<evidence type="ECO:0000256" key="1">
    <source>
        <dbReference type="ARBA" id="ARBA00022500"/>
    </source>
</evidence>
<feature type="domain" description="Methyl-accepting transducer" evidence="6">
    <location>
        <begin position="360"/>
        <end position="589"/>
    </location>
</feature>
<feature type="compositionally biased region" description="Basic residues" evidence="4">
    <location>
        <begin position="612"/>
        <end position="622"/>
    </location>
</feature>
<dbReference type="GO" id="GO:0016020">
    <property type="term" value="C:membrane"/>
    <property type="evidence" value="ECO:0007669"/>
    <property type="project" value="InterPro"/>
</dbReference>
<proteinExistence type="inferred from homology"/>
<accession>D5V2U2</accession>
<evidence type="ECO:0000256" key="4">
    <source>
        <dbReference type="SAM" id="MobiDB-lite"/>
    </source>
</evidence>
<evidence type="ECO:0000259" key="6">
    <source>
        <dbReference type="PROSITE" id="PS50111"/>
    </source>
</evidence>
<keyword evidence="5" id="KW-1133">Transmembrane helix</keyword>
<organism evidence="8 9">
    <name type="scientific">Arcobacter nitrofigilis (strain ATCC 33309 / DSM 7299 / CCUG 15893 / LMG 7604 / NCTC 12251 / CI)</name>
    <name type="common">Campylobacter nitrofigilis</name>
    <dbReference type="NCBI Taxonomy" id="572480"/>
    <lineage>
        <taxon>Bacteria</taxon>
        <taxon>Pseudomonadati</taxon>
        <taxon>Campylobacterota</taxon>
        <taxon>Epsilonproteobacteria</taxon>
        <taxon>Campylobacterales</taxon>
        <taxon>Arcobacteraceae</taxon>
        <taxon>Arcobacter</taxon>
    </lineage>
</organism>
<dbReference type="SUPFAM" id="SSF58104">
    <property type="entry name" value="Methyl-accepting chemotaxis protein (MCP) signaling domain"/>
    <property type="match status" value="1"/>
</dbReference>
<evidence type="ECO:0000313" key="8">
    <source>
        <dbReference type="EMBL" id="ADG92524.1"/>
    </source>
</evidence>
<dbReference type="InterPro" id="IPR051310">
    <property type="entry name" value="MCP_chemotaxis"/>
</dbReference>
<dbReference type="InterPro" id="IPR004089">
    <property type="entry name" value="MCPsignal_dom"/>
</dbReference>
<dbReference type="AlphaFoldDB" id="D5V2U2"/>
<name>D5V2U2_ARCNC</name>
<evidence type="ECO:0000256" key="3">
    <source>
        <dbReference type="PROSITE-ProRule" id="PRU00284"/>
    </source>
</evidence>
<keyword evidence="9" id="KW-1185">Reference proteome</keyword>
<dbReference type="PROSITE" id="PS50111">
    <property type="entry name" value="CHEMOTAXIS_TRANSDUC_2"/>
    <property type="match status" value="1"/>
</dbReference>
<dbReference type="Gene3D" id="1.10.287.950">
    <property type="entry name" value="Methyl-accepting chemotaxis protein"/>
    <property type="match status" value="1"/>
</dbReference>
<dbReference type="KEGG" id="ant:Arnit_0860"/>
<evidence type="ECO:0000259" key="7">
    <source>
        <dbReference type="PROSITE" id="PS50885"/>
    </source>
</evidence>
<feature type="transmembrane region" description="Helical" evidence="5">
    <location>
        <begin position="177"/>
        <end position="197"/>
    </location>
</feature>
<keyword evidence="5" id="KW-0812">Transmembrane</keyword>
<dbReference type="HOGENOM" id="CLU_000445_107_21_7"/>
<feature type="domain" description="HAMP" evidence="7">
    <location>
        <begin position="262"/>
        <end position="309"/>
    </location>
</feature>
<dbReference type="InterPro" id="IPR004090">
    <property type="entry name" value="Chemotax_Me-accpt_rcpt"/>
</dbReference>
<dbReference type="GO" id="GO:0007165">
    <property type="term" value="P:signal transduction"/>
    <property type="evidence" value="ECO:0007669"/>
    <property type="project" value="UniProtKB-KW"/>
</dbReference>
<reference evidence="8 9" key="1">
    <citation type="journal article" date="2010" name="Stand. Genomic Sci.">
        <title>Complete genome sequence of Arcobacter nitrofigilis type strain (CI).</title>
        <authorList>
            <person name="Pati A."/>
            <person name="Gronow S."/>
            <person name="Lapidus A."/>
            <person name="Copeland A."/>
            <person name="Glavina Del Rio T."/>
            <person name="Nolan M."/>
            <person name="Lucas S."/>
            <person name="Tice H."/>
            <person name="Cheng J.F."/>
            <person name="Han C."/>
            <person name="Chertkov O."/>
            <person name="Bruce D."/>
            <person name="Tapia R."/>
            <person name="Goodwin L."/>
            <person name="Pitluck S."/>
            <person name="Liolios K."/>
            <person name="Ivanova N."/>
            <person name="Mavromatis K."/>
            <person name="Chen A."/>
            <person name="Palaniappan K."/>
            <person name="Land M."/>
            <person name="Hauser L."/>
            <person name="Chang Y.J."/>
            <person name="Jeffries C.D."/>
            <person name="Detter J.C."/>
            <person name="Rohde M."/>
            <person name="Goker M."/>
            <person name="Bristow J."/>
            <person name="Eisen J.A."/>
            <person name="Markowitz V."/>
            <person name="Hugenholtz P."/>
            <person name="Klenk H.P."/>
            <person name="Kyrpides N.C."/>
        </authorList>
    </citation>
    <scope>NUCLEOTIDE SEQUENCE [LARGE SCALE GENOMIC DNA]</scope>
    <source>
        <strain evidence="9">ATCC 33309 / DSM 7299 / CCUG 15893 / LMG 7604 / NCTC 12251 / CI</strain>
    </source>
</reference>
<dbReference type="EMBL" id="CP001999">
    <property type="protein sequence ID" value="ADG92524.1"/>
    <property type="molecule type" value="Genomic_DNA"/>
</dbReference>
<dbReference type="GO" id="GO:0006935">
    <property type="term" value="P:chemotaxis"/>
    <property type="evidence" value="ECO:0007669"/>
    <property type="project" value="UniProtKB-KW"/>
</dbReference>
<keyword evidence="5" id="KW-0472">Membrane</keyword>
<comment type="similarity">
    <text evidence="2">Belongs to the methyl-accepting chemotaxis (MCP) protein family.</text>
</comment>
<dbReference type="eggNOG" id="COG0840">
    <property type="taxonomic scope" value="Bacteria"/>
</dbReference>
<dbReference type="STRING" id="572480.Arnit_0860"/>
<evidence type="ECO:0000256" key="2">
    <source>
        <dbReference type="ARBA" id="ARBA00029447"/>
    </source>
</evidence>
<dbReference type="PRINTS" id="PR00260">
    <property type="entry name" value="CHEMTRNSDUCR"/>
</dbReference>
<dbReference type="GO" id="GO:0004888">
    <property type="term" value="F:transmembrane signaling receptor activity"/>
    <property type="evidence" value="ECO:0007669"/>
    <property type="project" value="InterPro"/>
</dbReference>
<dbReference type="Proteomes" id="UP000000939">
    <property type="component" value="Chromosome"/>
</dbReference>
<evidence type="ECO:0000313" key="9">
    <source>
        <dbReference type="Proteomes" id="UP000000939"/>
    </source>
</evidence>
<dbReference type="PANTHER" id="PTHR43531">
    <property type="entry name" value="PROTEIN ICFG"/>
    <property type="match status" value="1"/>
</dbReference>
<dbReference type="SMART" id="SM00283">
    <property type="entry name" value="MA"/>
    <property type="match status" value="1"/>
</dbReference>
<gene>
    <name evidence="8" type="ordered locus">Arnit_0860</name>
</gene>
<feature type="region of interest" description="Disordered" evidence="4">
    <location>
        <begin position="606"/>
        <end position="641"/>
    </location>
</feature>
<keyword evidence="3" id="KW-0807">Transducer</keyword>
<evidence type="ECO:0000256" key="5">
    <source>
        <dbReference type="SAM" id="Phobius"/>
    </source>
</evidence>
<dbReference type="Pfam" id="PF00015">
    <property type="entry name" value="MCPsignal"/>
    <property type="match status" value="1"/>
</dbReference>
<dbReference type="PANTHER" id="PTHR43531:SF11">
    <property type="entry name" value="METHYL-ACCEPTING CHEMOTAXIS PROTEIN 3"/>
    <property type="match status" value="1"/>
</dbReference>
<dbReference type="RefSeq" id="WP_013134669.1">
    <property type="nucleotide sequence ID" value="NC_014166.1"/>
</dbReference>
<feature type="transmembrane region" description="Helical" evidence="5">
    <location>
        <begin position="12"/>
        <end position="31"/>
    </location>
</feature>
<keyword evidence="1" id="KW-0145">Chemotaxis</keyword>